<organism evidence="1 2">
    <name type="scientific">Aureobasidium pullulans</name>
    <name type="common">Black yeast</name>
    <name type="synonym">Pullularia pullulans</name>
    <dbReference type="NCBI Taxonomy" id="5580"/>
    <lineage>
        <taxon>Eukaryota</taxon>
        <taxon>Fungi</taxon>
        <taxon>Dikarya</taxon>
        <taxon>Ascomycota</taxon>
        <taxon>Pezizomycotina</taxon>
        <taxon>Dothideomycetes</taxon>
        <taxon>Dothideomycetidae</taxon>
        <taxon>Dothideales</taxon>
        <taxon>Saccotheciaceae</taxon>
        <taxon>Aureobasidium</taxon>
    </lineage>
</organism>
<dbReference type="Proteomes" id="UP000308953">
    <property type="component" value="Unassembled WGS sequence"/>
</dbReference>
<name>A0A4S9DZ64_AURPU</name>
<accession>A0A4S9DZ64</accession>
<gene>
    <name evidence="1" type="ORF">D6D10_09645</name>
</gene>
<evidence type="ECO:0000313" key="2">
    <source>
        <dbReference type="Proteomes" id="UP000308953"/>
    </source>
</evidence>
<comment type="caution">
    <text evidence="1">The sequence shown here is derived from an EMBL/GenBank/DDBJ whole genome shotgun (WGS) entry which is preliminary data.</text>
</comment>
<dbReference type="AlphaFoldDB" id="A0A4S9DZ64"/>
<evidence type="ECO:0000313" key="1">
    <source>
        <dbReference type="EMBL" id="THX26721.1"/>
    </source>
</evidence>
<proteinExistence type="predicted"/>
<dbReference type="EMBL" id="QZAV01000421">
    <property type="protein sequence ID" value="THX26721.1"/>
    <property type="molecule type" value="Genomic_DNA"/>
</dbReference>
<sequence>MQHFSLAVTCSFQCHANSELRDDMTRKFEVRLVLQQAHEFLQGLVVKAARAVEGGLYVDAKHHGCRICKACKTHGPPTPTPARDLMSIRNPVNHGARFEGDLFSALRHSPYVVRSFEFALVDGAVALDNTFDANSNYADRFWRIDQQQRNPDLRTENEMLYFDGKSSSSAVAEGQVFLTTIKQRRLVAFYVCICANDPRFVELIPNRY</sequence>
<reference evidence="1 2" key="1">
    <citation type="submission" date="2018-10" db="EMBL/GenBank/DDBJ databases">
        <title>Fifty Aureobasidium pullulans genomes reveal a recombining polyextremotolerant generalist.</title>
        <authorList>
            <person name="Gostincar C."/>
            <person name="Turk M."/>
            <person name="Zajc J."/>
            <person name="Gunde-Cimerman N."/>
        </authorList>
    </citation>
    <scope>NUCLEOTIDE SEQUENCE [LARGE SCALE GENOMIC DNA]</scope>
    <source>
        <strain evidence="1 2">EXF-9785</strain>
    </source>
</reference>
<protein>
    <submittedName>
        <fullName evidence="1">Uncharacterized protein</fullName>
    </submittedName>
</protein>